<dbReference type="Gene3D" id="3.30.420.40">
    <property type="match status" value="1"/>
</dbReference>
<dbReference type="AlphaFoldDB" id="A0ABD3VAH7"/>
<dbReference type="InterPro" id="IPR018181">
    <property type="entry name" value="Heat_shock_70_CS"/>
</dbReference>
<keyword evidence="3" id="KW-0067">ATP-binding</keyword>
<accession>A0ABD3VAH7</accession>
<dbReference type="InterPro" id="IPR013126">
    <property type="entry name" value="Hsp_70_fam"/>
</dbReference>
<dbReference type="PROSITE" id="PS00329">
    <property type="entry name" value="HSP70_2"/>
    <property type="match status" value="1"/>
</dbReference>
<keyword evidence="5" id="KW-1185">Reference proteome</keyword>
<evidence type="ECO:0000256" key="1">
    <source>
        <dbReference type="ARBA" id="ARBA00007381"/>
    </source>
</evidence>
<evidence type="ECO:0000313" key="5">
    <source>
        <dbReference type="Proteomes" id="UP001634394"/>
    </source>
</evidence>
<evidence type="ECO:0000313" key="4">
    <source>
        <dbReference type="EMBL" id="KAL3857913.1"/>
    </source>
</evidence>
<dbReference type="InterPro" id="IPR043129">
    <property type="entry name" value="ATPase_NBD"/>
</dbReference>
<dbReference type="Pfam" id="PF00012">
    <property type="entry name" value="HSP70"/>
    <property type="match status" value="1"/>
</dbReference>
<dbReference type="PANTHER" id="PTHR19375">
    <property type="entry name" value="HEAT SHOCK PROTEIN 70KDA"/>
    <property type="match status" value="1"/>
</dbReference>
<gene>
    <name evidence="4" type="ORF">ACJMK2_012538</name>
</gene>
<reference evidence="4 5" key="1">
    <citation type="submission" date="2024-11" db="EMBL/GenBank/DDBJ databases">
        <title>Chromosome-level genome assembly of the freshwater bivalve Anodonta woodiana.</title>
        <authorList>
            <person name="Chen X."/>
        </authorList>
    </citation>
    <scope>NUCLEOTIDE SEQUENCE [LARGE SCALE GENOMIC DNA]</scope>
    <source>
        <strain evidence="4">MN2024</strain>
        <tissue evidence="4">Gills</tissue>
    </source>
</reference>
<dbReference type="EMBL" id="JBJQND010000013">
    <property type="protein sequence ID" value="KAL3857913.1"/>
    <property type="molecule type" value="Genomic_DNA"/>
</dbReference>
<sequence length="109" mass="12289">MNVLVFDLGGGTFDVSILTIDEGSLFEVRSTAGDTHLGGEDFDNRMVNFFAEEFKRKHKKDISKNARALRRLRTACERAKRTLSSSTEASVEIDSLHGEHRLLQQNYKG</sequence>
<evidence type="ECO:0000256" key="2">
    <source>
        <dbReference type="ARBA" id="ARBA00022741"/>
    </source>
</evidence>
<dbReference type="SUPFAM" id="SSF53067">
    <property type="entry name" value="Actin-like ATPase domain"/>
    <property type="match status" value="1"/>
</dbReference>
<dbReference type="Gene3D" id="3.90.640.10">
    <property type="entry name" value="Actin, Chain A, domain 4"/>
    <property type="match status" value="1"/>
</dbReference>
<name>A0ABD3VAH7_SINWO</name>
<comment type="similarity">
    <text evidence="1">Belongs to the heat shock protein 70 family.</text>
</comment>
<comment type="caution">
    <text evidence="4">The sequence shown here is derived from an EMBL/GenBank/DDBJ whole genome shotgun (WGS) entry which is preliminary data.</text>
</comment>
<evidence type="ECO:0008006" key="6">
    <source>
        <dbReference type="Google" id="ProtNLM"/>
    </source>
</evidence>
<dbReference type="FunFam" id="3.90.640.10:FF:000002">
    <property type="entry name" value="Heat shock 70 kDa"/>
    <property type="match status" value="1"/>
</dbReference>
<evidence type="ECO:0000256" key="3">
    <source>
        <dbReference type="ARBA" id="ARBA00022840"/>
    </source>
</evidence>
<organism evidence="4 5">
    <name type="scientific">Sinanodonta woodiana</name>
    <name type="common">Chinese pond mussel</name>
    <name type="synonym">Anodonta woodiana</name>
    <dbReference type="NCBI Taxonomy" id="1069815"/>
    <lineage>
        <taxon>Eukaryota</taxon>
        <taxon>Metazoa</taxon>
        <taxon>Spiralia</taxon>
        <taxon>Lophotrochozoa</taxon>
        <taxon>Mollusca</taxon>
        <taxon>Bivalvia</taxon>
        <taxon>Autobranchia</taxon>
        <taxon>Heteroconchia</taxon>
        <taxon>Palaeoheterodonta</taxon>
        <taxon>Unionida</taxon>
        <taxon>Unionoidea</taxon>
        <taxon>Unionidae</taxon>
        <taxon>Unioninae</taxon>
        <taxon>Sinanodonta</taxon>
    </lineage>
</organism>
<dbReference type="GO" id="GO:0005524">
    <property type="term" value="F:ATP binding"/>
    <property type="evidence" value="ECO:0007669"/>
    <property type="project" value="UniProtKB-KW"/>
</dbReference>
<proteinExistence type="inferred from homology"/>
<keyword evidence="2" id="KW-0547">Nucleotide-binding</keyword>
<protein>
    <recommendedName>
        <fullName evidence="6">Heat shock protein 70</fullName>
    </recommendedName>
</protein>
<dbReference type="Proteomes" id="UP001634394">
    <property type="component" value="Unassembled WGS sequence"/>
</dbReference>